<name>A0A511R0S0_9DEIN</name>
<feature type="transmembrane region" description="Helical" evidence="1">
    <location>
        <begin position="104"/>
        <end position="127"/>
    </location>
</feature>
<feature type="transmembrane region" description="Helical" evidence="1">
    <location>
        <begin position="22"/>
        <end position="40"/>
    </location>
</feature>
<evidence type="ECO:0000313" key="3">
    <source>
        <dbReference type="Proteomes" id="UP000321197"/>
    </source>
</evidence>
<evidence type="ECO:0000256" key="1">
    <source>
        <dbReference type="SAM" id="Phobius"/>
    </source>
</evidence>
<keyword evidence="1" id="KW-1133">Transmembrane helix</keyword>
<protein>
    <submittedName>
        <fullName evidence="2">Transporter</fullName>
    </submittedName>
</protein>
<dbReference type="OrthoDB" id="9790409at2"/>
<feature type="transmembrane region" description="Helical" evidence="1">
    <location>
        <begin position="133"/>
        <end position="153"/>
    </location>
</feature>
<comment type="caution">
    <text evidence="2">The sequence shown here is derived from an EMBL/GenBank/DDBJ whole genome shotgun (WGS) entry which is preliminary data.</text>
</comment>
<dbReference type="Pfam" id="PF20398">
    <property type="entry name" value="DUF6691"/>
    <property type="match status" value="1"/>
</dbReference>
<sequence>MAFPIPDEFKVEAQTTRPTGSLLAYVPYLLAGAFFGIVAIRSEIASWYRIYEMFRFESFHMYGVIGSAVLTAALSLWLLRRLGVKSRDGEPLRIRPSDPGRYRYILGGVVFGLGWGLVGACPGPIYALLGSGYAGALLILLGALLGTYAYGLVQHRLPH</sequence>
<dbReference type="Proteomes" id="UP000321197">
    <property type="component" value="Unassembled WGS sequence"/>
</dbReference>
<keyword evidence="1" id="KW-0472">Membrane</keyword>
<proteinExistence type="predicted"/>
<evidence type="ECO:0000313" key="2">
    <source>
        <dbReference type="EMBL" id="GEM83219.1"/>
    </source>
</evidence>
<dbReference type="EMBL" id="BJXL01000035">
    <property type="protein sequence ID" value="GEM83219.1"/>
    <property type="molecule type" value="Genomic_DNA"/>
</dbReference>
<dbReference type="RefSeq" id="WP_119342016.1">
    <property type="nucleotide sequence ID" value="NZ_BJXL01000035.1"/>
</dbReference>
<feature type="transmembrane region" description="Helical" evidence="1">
    <location>
        <begin position="60"/>
        <end position="79"/>
    </location>
</feature>
<dbReference type="InterPro" id="IPR046513">
    <property type="entry name" value="DUF6691"/>
</dbReference>
<organism evidence="2 3">
    <name type="scientific">Meiothermus hypogaeus NBRC 106114</name>
    <dbReference type="NCBI Taxonomy" id="1227553"/>
    <lineage>
        <taxon>Bacteria</taxon>
        <taxon>Thermotogati</taxon>
        <taxon>Deinococcota</taxon>
        <taxon>Deinococci</taxon>
        <taxon>Thermales</taxon>
        <taxon>Thermaceae</taxon>
        <taxon>Meiothermus</taxon>
    </lineage>
</organism>
<accession>A0A511R0S0</accession>
<reference evidence="2 3" key="1">
    <citation type="submission" date="2019-07" db="EMBL/GenBank/DDBJ databases">
        <title>Whole genome shotgun sequence of Meiothermus hypogaeus NBRC 106114.</title>
        <authorList>
            <person name="Hosoyama A."/>
            <person name="Uohara A."/>
            <person name="Ohji S."/>
            <person name="Ichikawa N."/>
        </authorList>
    </citation>
    <scope>NUCLEOTIDE SEQUENCE [LARGE SCALE GENOMIC DNA]</scope>
    <source>
        <strain evidence="2 3">NBRC 106114</strain>
    </source>
</reference>
<keyword evidence="1" id="KW-0812">Transmembrane</keyword>
<dbReference type="AlphaFoldDB" id="A0A511R0S0"/>
<gene>
    <name evidence="2" type="ORF">MHY01S_13850</name>
</gene>